<dbReference type="Proteomes" id="UP000028666">
    <property type="component" value="Segment"/>
</dbReference>
<gene>
    <name evidence="1" type="ORF">AH6C_07</name>
</gene>
<protein>
    <recommendedName>
        <fullName evidence="3">DUF3277 domain-containing protein</fullName>
    </recommendedName>
</protein>
<organism evidence="1 2">
    <name type="scientific">Aeromonas phage pAh6-C</name>
    <dbReference type="NCBI Taxonomy" id="1505227"/>
    <lineage>
        <taxon>Viruses</taxon>
        <taxon>Duplodnaviria</taxon>
        <taxon>Heunggongvirae</taxon>
        <taxon>Uroviricota</taxon>
        <taxon>Caudoviricetes</taxon>
        <taxon>Chaseviridae</taxon>
        <taxon>Nefertitivirinae</taxon>
        <taxon>Pahsextavirus</taxon>
        <taxon>Pahsextavirus pAh6C</taxon>
    </lineage>
</organism>
<accession>A0A076G3M3</accession>
<dbReference type="OrthoDB" id="12384at10239"/>
<dbReference type="GeneID" id="22112263"/>
<proteinExistence type="predicted"/>
<name>A0A076G3M3_9CAUD</name>
<dbReference type="RefSeq" id="YP_009103341.1">
    <property type="nucleotide sequence ID" value="NC_025459.1"/>
</dbReference>
<dbReference type="EMBL" id="KJ858521">
    <property type="protein sequence ID" value="AII26761.1"/>
    <property type="molecule type" value="Genomic_DNA"/>
</dbReference>
<sequence>MKQYSFYNVDLLVDGILMEGFSDSAAIITASRDAPQHGKVMDARGKMVAITSADKSGTVTFDLLQVSDSNQWLQVRAMQTHDAGTSGGTDVFLPVQLMMNDKMGRAVVTGVNGIITMQPGIVRGTGVATDTWVMQFEQLWILRGQSENVGV</sequence>
<evidence type="ECO:0008006" key="3">
    <source>
        <dbReference type="Google" id="ProtNLM"/>
    </source>
</evidence>
<evidence type="ECO:0000313" key="1">
    <source>
        <dbReference type="EMBL" id="AII26761.1"/>
    </source>
</evidence>
<keyword evidence="2" id="KW-1185">Reference proteome</keyword>
<evidence type="ECO:0000313" key="2">
    <source>
        <dbReference type="Proteomes" id="UP000028666"/>
    </source>
</evidence>
<dbReference type="KEGG" id="vg:22112263"/>
<reference evidence="1 2" key="1">
    <citation type="submission" date="2014-05" db="EMBL/GenBank/DDBJ databases">
        <title>Complete genome sequence of Aeromonas bacteriophage pAh6-C.</title>
        <authorList>
            <person name="Jun J.W."/>
            <person name="Park S.C."/>
        </authorList>
    </citation>
    <scope>NUCLEOTIDE SEQUENCE [LARGE SCALE GENOMIC DNA]</scope>
</reference>